<dbReference type="AlphaFoldDB" id="A0A0Q2RAB8"/>
<dbReference type="Gene3D" id="3.40.50.720">
    <property type="entry name" value="NAD(P)-binding Rossmann-like Domain"/>
    <property type="match status" value="1"/>
</dbReference>
<evidence type="ECO:0000313" key="3">
    <source>
        <dbReference type="EMBL" id="KQH80934.1"/>
    </source>
</evidence>
<dbReference type="Pfam" id="PF01370">
    <property type="entry name" value="Epimerase"/>
    <property type="match status" value="1"/>
</dbReference>
<evidence type="ECO:0000313" key="4">
    <source>
        <dbReference type="Proteomes" id="UP000051677"/>
    </source>
</evidence>
<protein>
    <submittedName>
        <fullName evidence="3">dTDP-glucose 4,6-dehydratase</fullName>
    </submittedName>
</protein>
<proteinExistence type="inferred from homology"/>
<dbReference type="STRING" id="1778.A9W97_30315"/>
<gene>
    <name evidence="3" type="ORF">AO501_29440</name>
</gene>
<dbReference type="OrthoDB" id="9801785at2"/>
<comment type="similarity">
    <text evidence="1">Belongs to the NAD(P)-dependent epimerase/dehydratase family.</text>
</comment>
<evidence type="ECO:0000256" key="1">
    <source>
        <dbReference type="ARBA" id="ARBA00007637"/>
    </source>
</evidence>
<dbReference type="InterPro" id="IPR036291">
    <property type="entry name" value="NAD(P)-bd_dom_sf"/>
</dbReference>
<name>A0A0Q2RAB8_MYCGO</name>
<dbReference type="Gene3D" id="3.90.25.10">
    <property type="entry name" value="UDP-galactose 4-epimerase, domain 1"/>
    <property type="match status" value="1"/>
</dbReference>
<dbReference type="RefSeq" id="WP_055576195.1">
    <property type="nucleotide sequence ID" value="NZ_LKTM01000002.1"/>
</dbReference>
<dbReference type="Proteomes" id="UP000051677">
    <property type="component" value="Unassembled WGS sequence"/>
</dbReference>
<comment type="caution">
    <text evidence="3">The sequence shown here is derived from an EMBL/GenBank/DDBJ whole genome shotgun (WGS) entry which is preliminary data.</text>
</comment>
<dbReference type="EMBL" id="LKTM01000002">
    <property type="protein sequence ID" value="KQH80934.1"/>
    <property type="molecule type" value="Genomic_DNA"/>
</dbReference>
<organism evidence="3 4">
    <name type="scientific">Mycobacterium gordonae</name>
    <dbReference type="NCBI Taxonomy" id="1778"/>
    <lineage>
        <taxon>Bacteria</taxon>
        <taxon>Bacillati</taxon>
        <taxon>Actinomycetota</taxon>
        <taxon>Actinomycetes</taxon>
        <taxon>Mycobacteriales</taxon>
        <taxon>Mycobacteriaceae</taxon>
        <taxon>Mycobacterium</taxon>
    </lineage>
</organism>
<dbReference type="InterPro" id="IPR001509">
    <property type="entry name" value="Epimerase_deHydtase"/>
</dbReference>
<evidence type="ECO:0000259" key="2">
    <source>
        <dbReference type="Pfam" id="PF01370"/>
    </source>
</evidence>
<sequence>MRILVTGGAGFQGSHLAEALLATGHHVTVLNTLSSAAKRNTRRLRADGRADVVFGSVTDAELTAKTVPEHDVVFHLAANVNVDKSLSDPKSFLDTNVMGTYNILEAARRSGSRVIYASTCEVYGDGQNLGEDQLLDETAELMPNSPYGASKAAADRLCYSYFRSYDMDVSVVRPFNIFGERQKSGAFGALIPILVRQAMAGEDLTVFGEGTATRDYLHVSDVIRAYLLVLANPGLKGRAINFASGINTSVRDIAEHIAGKFGVRVVKRPARPGEVARYPANIEMARSIGFAPQVEIWAGIDRYVEWAMNESDNEIQLAAT</sequence>
<feature type="domain" description="NAD-dependent epimerase/dehydratase" evidence="2">
    <location>
        <begin position="3"/>
        <end position="241"/>
    </location>
</feature>
<reference evidence="3 4" key="1">
    <citation type="submission" date="2015-10" db="EMBL/GenBank/DDBJ databases">
        <title>Mycobacterium gordonae draft genome assembly.</title>
        <authorList>
            <person name="Ustinova V."/>
            <person name="Smirnova T."/>
            <person name="Blagodatskikh K."/>
            <person name="Varlamov D."/>
            <person name="Larionova E."/>
            <person name="Chernousova L."/>
        </authorList>
    </citation>
    <scope>NUCLEOTIDE SEQUENCE [LARGE SCALE GENOMIC DNA]</scope>
    <source>
        <strain evidence="3 4">CTRI 14-8773</strain>
    </source>
</reference>
<accession>A0A0Q2RAB8</accession>
<dbReference type="PANTHER" id="PTHR43000">
    <property type="entry name" value="DTDP-D-GLUCOSE 4,6-DEHYDRATASE-RELATED"/>
    <property type="match status" value="1"/>
</dbReference>
<dbReference type="SUPFAM" id="SSF51735">
    <property type="entry name" value="NAD(P)-binding Rossmann-fold domains"/>
    <property type="match status" value="1"/>
</dbReference>